<feature type="domain" description="RNA polymerase beta subunit protrusion" evidence="13">
    <location>
        <begin position="21"/>
        <end position="374"/>
    </location>
</feature>
<evidence type="ECO:0000256" key="1">
    <source>
        <dbReference type="ARBA" id="ARBA00022478"/>
    </source>
</evidence>
<evidence type="ECO:0000256" key="5">
    <source>
        <dbReference type="ARBA" id="ARBA00048552"/>
    </source>
</evidence>
<comment type="similarity">
    <text evidence="6 7">Belongs to the RNA polymerase beta chain family.</text>
</comment>
<dbReference type="Gene3D" id="3.90.1100.10">
    <property type="match status" value="1"/>
</dbReference>
<feature type="compositionally biased region" description="Acidic residues" evidence="9">
    <location>
        <begin position="1126"/>
        <end position="1147"/>
    </location>
</feature>
<dbReference type="AlphaFoldDB" id="A0A317JNF6"/>
<proteinExistence type="inferred from homology"/>
<dbReference type="GO" id="GO:0032549">
    <property type="term" value="F:ribonucleoside binding"/>
    <property type="evidence" value="ECO:0007669"/>
    <property type="project" value="InterPro"/>
</dbReference>
<keyword evidence="4 6" id="KW-0804">Transcription</keyword>
<keyword evidence="1 6" id="KW-0240">DNA-directed RNA polymerase</keyword>
<evidence type="ECO:0000256" key="2">
    <source>
        <dbReference type="ARBA" id="ARBA00022679"/>
    </source>
</evidence>
<sequence length="1162" mass="129008">MKAQKRLYWGKQNIPLPEMDLTKVQRESYQWFLEEGLKEALLEICGQNGIEDFTRRNWKLEFGKYTLGKPKISIATARQKALTYDMPLRVEATLTNKQTGEVTKQEVFLGDIPKMTPNGTFIINGVERAVVNQLVRAPGIFFSGDVDATTGRMLYYGELRPLRGSWLEMAVGRNDVITIKIDKHRKIPATVLLRAIGYGSNDEILELFKDIDTNPEHHFIQSTLDKDTTATAAEALIEIYTKMRPGEPAVLENAQELLNELFFDGRRYDLGRVGRYKLNRRLKVDVENTKQTQVLTKQDIIAAFAYLISLQNGQGKVDDIDHLSNRRVRRVGELVLTNAFRIGLLRLERAIREKMSLTKTDELLTPSSLVNARPLIATMSEFFRRNRLSTILDQTNPLSEIDNLRRLSVMGSGGVTRERASFSMRDINASQYSRIDAIRSPEGPNIGLVTYMSLYARVNDYGFLEAPYLRVVKEEAKNGDVKMKVTDEIVYLSADEEEEYAITHASVNIDADGYITDNWVALRYANDFTEGSVERVQFIDVVPRQVVGTSASLIPFVSHDEAIRALMGTHMQCQAVPLLKPGAPIVGTGMEEAVATAMQRAVRARHAGTVEYVDANKVIVMLDEKEIDKAKVDAQEHEHVRVDGKKEIYEIAKFTRTANSTCYSQKPAVTVGQKLKRGDLVIDGPSADGGELALGQNLTIAYTSYDGLGYEDAIIISDRLVRQDLLTSIHINEYECQVMDTKLGPEEMTDDIPNVSDLERRNLTIDGVVAIGAEVSPNDILVGKIAPKGETELTAEERLLRAIFGEKAREVRDTSLRMPHGESGTVIDVKVLDRDKGDELDPGVNKVVTVKVAQIRKVTVGDKLAGRHGNKGVISKIVPVEDMPYMPDGTPVDIIISPLSVLARMNLGQLLEAHLGWAAQKLGYKVAIPVFEEVDEQKIWDELDKAGLPVSGKVRLYDGRTGEAYGEDTVVGVGYMLKLIHMVDDKMHARSTGPYSLVTQQPLGGKAQMGGQRLGEMEVWALEAHKAAYTLQEMLTIKSDDVFGRTKAFEAIVTDQAIPASNVPESFKVLMRELNSLGLEIVPKEAVVEDVKDSLVEGVKENITDASGQTVVAGEDATIVDAADMNSEDEGGEETGEENDMEEAQEVSDEREPSAEELAQEE</sequence>
<dbReference type="InterPro" id="IPR007645">
    <property type="entry name" value="RNA_pol_Rpb2_3"/>
</dbReference>
<dbReference type="HAMAP" id="MF_01321">
    <property type="entry name" value="RNApol_bact_RpoB"/>
    <property type="match status" value="1"/>
</dbReference>
<evidence type="ECO:0000256" key="3">
    <source>
        <dbReference type="ARBA" id="ARBA00022695"/>
    </source>
</evidence>
<dbReference type="InterPro" id="IPR037034">
    <property type="entry name" value="RNA_pol_Rpb2_2_sf"/>
</dbReference>
<evidence type="ECO:0000256" key="8">
    <source>
        <dbReference type="RuleBase" id="RU363031"/>
    </source>
</evidence>
<feature type="domain" description="RNA polymerase Rpb2" evidence="14">
    <location>
        <begin position="391"/>
        <end position="458"/>
    </location>
</feature>
<evidence type="ECO:0000313" key="16">
    <source>
        <dbReference type="EMBL" id="PWU23302.1"/>
    </source>
</evidence>
<dbReference type="Pfam" id="PF04563">
    <property type="entry name" value="RNA_pol_Rpb2_1"/>
    <property type="match status" value="1"/>
</dbReference>
<gene>
    <name evidence="6" type="primary">rpoB</name>
    <name evidence="16" type="ORF">C5B42_03400</name>
</gene>
<protein>
    <recommendedName>
        <fullName evidence="6 8">DNA-directed RNA polymerase subunit beta</fullName>
        <shortName evidence="6">RNAP subunit beta</shortName>
        <ecNumber evidence="6 8">2.7.7.6</ecNumber>
    </recommendedName>
    <alternativeName>
        <fullName evidence="6">RNA polymerase subunit beta</fullName>
    </alternativeName>
    <alternativeName>
        <fullName evidence="6">Transcriptase subunit beta</fullName>
    </alternativeName>
</protein>
<dbReference type="Gene3D" id="2.30.150.10">
    <property type="entry name" value="DNA-directed RNA polymerase, beta subunit, external 1 domain"/>
    <property type="match status" value="1"/>
</dbReference>
<organism evidence="16 17">
    <name type="scientific">Candidatus Cerribacteria bacterium 'Amazon FNV 2010 28 9'</name>
    <dbReference type="NCBI Taxonomy" id="2081795"/>
    <lineage>
        <taxon>Bacteria</taxon>
        <taxon>Candidatus Cerribacteria</taxon>
    </lineage>
</organism>
<dbReference type="EC" id="2.7.7.6" evidence="6 8"/>
<dbReference type="InterPro" id="IPR007121">
    <property type="entry name" value="RNA_pol_bsu_CS"/>
</dbReference>
<dbReference type="Proteomes" id="UP000246104">
    <property type="component" value="Unassembled WGS sequence"/>
</dbReference>
<dbReference type="InterPro" id="IPR007642">
    <property type="entry name" value="RNA_pol_Rpb2_2"/>
</dbReference>
<dbReference type="InterPro" id="IPR042107">
    <property type="entry name" value="DNA-dir_RNA_pol_bsu_ext_1_sf"/>
</dbReference>
<dbReference type="Pfam" id="PF10385">
    <property type="entry name" value="RNA_pol_Rpb2_45"/>
    <property type="match status" value="1"/>
</dbReference>
<dbReference type="Pfam" id="PF00562">
    <property type="entry name" value="RNA_pol_Rpb2_6"/>
    <property type="match status" value="1"/>
</dbReference>
<dbReference type="Pfam" id="PF04565">
    <property type="entry name" value="RNA_pol_Rpb2_3"/>
    <property type="match status" value="1"/>
</dbReference>
<dbReference type="Pfam" id="PF04560">
    <property type="entry name" value="RNA_pol_Rpb2_7"/>
    <property type="match status" value="1"/>
</dbReference>
<dbReference type="NCBIfam" id="NF001616">
    <property type="entry name" value="PRK00405.1"/>
    <property type="match status" value="1"/>
</dbReference>
<keyword evidence="2 6" id="KW-0808">Transferase</keyword>
<dbReference type="GO" id="GO:0003677">
    <property type="term" value="F:DNA binding"/>
    <property type="evidence" value="ECO:0007669"/>
    <property type="project" value="UniProtKB-UniRule"/>
</dbReference>
<dbReference type="Gene3D" id="2.40.50.150">
    <property type="match status" value="1"/>
</dbReference>
<dbReference type="CDD" id="cd00653">
    <property type="entry name" value="RNA_pol_B_RPB2"/>
    <property type="match status" value="1"/>
</dbReference>
<evidence type="ECO:0000256" key="6">
    <source>
        <dbReference type="HAMAP-Rule" id="MF_01321"/>
    </source>
</evidence>
<evidence type="ECO:0000313" key="17">
    <source>
        <dbReference type="Proteomes" id="UP000246104"/>
    </source>
</evidence>
<feature type="region of interest" description="Disordered" evidence="9">
    <location>
        <begin position="1120"/>
        <end position="1162"/>
    </location>
</feature>
<evidence type="ECO:0000259" key="15">
    <source>
        <dbReference type="Pfam" id="PF10385"/>
    </source>
</evidence>
<evidence type="ECO:0000259" key="10">
    <source>
        <dbReference type="Pfam" id="PF00562"/>
    </source>
</evidence>
<evidence type="ECO:0000256" key="4">
    <source>
        <dbReference type="ARBA" id="ARBA00023163"/>
    </source>
</evidence>
<dbReference type="InterPro" id="IPR007644">
    <property type="entry name" value="RNA_pol_bsu_protrusion"/>
</dbReference>
<comment type="catalytic activity">
    <reaction evidence="5 6 8">
        <text>RNA(n) + a ribonucleoside 5'-triphosphate = RNA(n+1) + diphosphate</text>
        <dbReference type="Rhea" id="RHEA:21248"/>
        <dbReference type="Rhea" id="RHEA-COMP:14527"/>
        <dbReference type="Rhea" id="RHEA-COMP:17342"/>
        <dbReference type="ChEBI" id="CHEBI:33019"/>
        <dbReference type="ChEBI" id="CHEBI:61557"/>
        <dbReference type="ChEBI" id="CHEBI:140395"/>
        <dbReference type="EC" id="2.7.7.6"/>
    </reaction>
</comment>
<dbReference type="GO" id="GO:0000428">
    <property type="term" value="C:DNA-directed RNA polymerase complex"/>
    <property type="evidence" value="ECO:0007669"/>
    <property type="project" value="UniProtKB-KW"/>
</dbReference>
<keyword evidence="3 6" id="KW-0548">Nucleotidyltransferase</keyword>
<dbReference type="EMBL" id="PSRQ01000039">
    <property type="protein sequence ID" value="PWU23302.1"/>
    <property type="molecule type" value="Genomic_DNA"/>
</dbReference>
<dbReference type="PANTHER" id="PTHR20856">
    <property type="entry name" value="DNA-DIRECTED RNA POLYMERASE I SUBUNIT 2"/>
    <property type="match status" value="1"/>
</dbReference>
<evidence type="ECO:0000259" key="14">
    <source>
        <dbReference type="Pfam" id="PF04565"/>
    </source>
</evidence>
<comment type="caution">
    <text evidence="16">The sequence shown here is derived from an EMBL/GenBank/DDBJ whole genome shotgun (WGS) entry which is preliminary data.</text>
</comment>
<evidence type="ECO:0000259" key="12">
    <source>
        <dbReference type="Pfam" id="PF04561"/>
    </source>
</evidence>
<reference evidence="16 17" key="1">
    <citation type="submission" date="2018-02" db="EMBL/GenBank/DDBJ databases">
        <title>Genomic Reconstructions from Amazon Rainforest and Pasture Soil Reveal Novel Insights into the Physiology of Candidate Phyla in Tropical Sites.</title>
        <authorList>
            <person name="Kroeger M.E."/>
            <person name="Delmont T."/>
            <person name="Eren A.M."/>
            <person name="Guo J."/>
            <person name="Meyer K.M."/>
            <person name="Khan K."/>
            <person name="Rodrigues J.L.M."/>
            <person name="Bohannan B.J.M."/>
            <person name="Tringe S."/>
            <person name="Borges C.D."/>
            <person name="Tiedje J."/>
            <person name="Tsai S.M."/>
            <person name="Nusslein K."/>
        </authorList>
    </citation>
    <scope>NUCLEOTIDE SEQUENCE [LARGE SCALE GENOMIC DNA]</scope>
    <source>
        <strain evidence="16">Amazon FNV 2010 28 9</strain>
    </source>
</reference>
<feature type="domain" description="DNA-directed RNA polymerase beta subunit external 1" evidence="15">
    <location>
        <begin position="482"/>
        <end position="541"/>
    </location>
</feature>
<comment type="function">
    <text evidence="6 8">DNA-dependent RNA polymerase catalyzes the transcription of DNA into RNA using the four ribonucleoside triphosphates as substrates.</text>
</comment>
<dbReference type="GO" id="GO:0003899">
    <property type="term" value="F:DNA-directed RNA polymerase activity"/>
    <property type="evidence" value="ECO:0007669"/>
    <property type="project" value="UniProtKB-UniRule"/>
</dbReference>
<dbReference type="PROSITE" id="PS01166">
    <property type="entry name" value="RNA_POL_BETA"/>
    <property type="match status" value="1"/>
</dbReference>
<evidence type="ECO:0000256" key="9">
    <source>
        <dbReference type="SAM" id="MobiDB-lite"/>
    </source>
</evidence>
<dbReference type="SUPFAM" id="SSF64484">
    <property type="entry name" value="beta and beta-prime subunits of DNA dependent RNA-polymerase"/>
    <property type="match status" value="1"/>
</dbReference>
<dbReference type="InterPro" id="IPR015712">
    <property type="entry name" value="DNA-dir_RNA_pol_su2"/>
</dbReference>
<dbReference type="Gene3D" id="3.90.1800.10">
    <property type="entry name" value="RNA polymerase alpha subunit dimerisation domain"/>
    <property type="match status" value="1"/>
</dbReference>
<dbReference type="InterPro" id="IPR014724">
    <property type="entry name" value="RNA_pol_RPB2_OB-fold"/>
</dbReference>
<feature type="domain" description="RNA polymerase Rpb2" evidence="12">
    <location>
        <begin position="153"/>
        <end position="329"/>
    </location>
</feature>
<dbReference type="InterPro" id="IPR037033">
    <property type="entry name" value="DNA-dir_RNAP_su2_hyb_sf"/>
</dbReference>
<dbReference type="InterPro" id="IPR010243">
    <property type="entry name" value="RNA_pol_bsu_bac"/>
</dbReference>
<feature type="domain" description="DNA-directed RNA polymerase subunit 2 hybrid-binding" evidence="10">
    <location>
        <begin position="604"/>
        <end position="1008"/>
    </location>
</feature>
<dbReference type="InterPro" id="IPR007120">
    <property type="entry name" value="DNA-dir_RNAP_su2_dom"/>
</dbReference>
<evidence type="ECO:0000259" key="11">
    <source>
        <dbReference type="Pfam" id="PF04560"/>
    </source>
</evidence>
<feature type="domain" description="RNA polymerase Rpb2" evidence="11">
    <location>
        <begin position="1010"/>
        <end position="1081"/>
    </location>
</feature>
<dbReference type="Pfam" id="PF04561">
    <property type="entry name" value="RNA_pol_Rpb2_2"/>
    <property type="match status" value="1"/>
</dbReference>
<dbReference type="Gene3D" id="3.90.1110.10">
    <property type="entry name" value="RNA polymerase Rpb2, domain 2"/>
    <property type="match status" value="1"/>
</dbReference>
<dbReference type="Gene3D" id="2.40.270.10">
    <property type="entry name" value="DNA-directed RNA polymerase, subunit 2, domain 6"/>
    <property type="match status" value="2"/>
</dbReference>
<dbReference type="GO" id="GO:0006351">
    <property type="term" value="P:DNA-templated transcription"/>
    <property type="evidence" value="ECO:0007669"/>
    <property type="project" value="UniProtKB-UniRule"/>
</dbReference>
<accession>A0A317JNF6</accession>
<dbReference type="Gene3D" id="2.40.50.100">
    <property type="match status" value="1"/>
</dbReference>
<evidence type="ECO:0000256" key="7">
    <source>
        <dbReference type="RuleBase" id="RU000434"/>
    </source>
</evidence>
<dbReference type="InterPro" id="IPR007641">
    <property type="entry name" value="RNA_pol_Rpb2_7"/>
</dbReference>
<dbReference type="InterPro" id="IPR019462">
    <property type="entry name" value="DNA-dir_RNA_pol_bsu_external_1"/>
</dbReference>
<evidence type="ECO:0000259" key="13">
    <source>
        <dbReference type="Pfam" id="PF04563"/>
    </source>
</evidence>
<name>A0A317JNF6_9BACT</name>
<comment type="subunit">
    <text evidence="6 8">The RNAP catalytic core consists of 2 alpha, 1 beta, 1 beta' and 1 omega subunit. When a sigma factor is associated with the core the holoenzyme is formed, which can initiate transcription.</text>
</comment>